<sequence length="500" mass="52712">MTDSASVPTRTETDSIGSLEIPAAAYWGVHTARAGENFPIARRPVSVYPDFVRAFACVKQAAARANLEIGALDEQRANLIDAACEEIKGGRLHDQFTVGVIQGGAGTSTNMNANEVITNRALEIGGHAKGDYSFINPNDHTNHSQSTNDTYPTAIKIALAFSLQNLLGELTLLADAFAAKGREFSHIIKVGRTQLQDAVPMTLGQEFTAFATTLHEDVQRLEDAVALLGEVNMGATAIGTAINAPVGYKEAVIKHLRTITGLELVTAGDLVESTSDTGVFITFSGALKRSALKMSKIANDLRLLSSGPQAGFGEINLPARQAGSSIMPGKVNPVIPEAVSQVAYSVAGADVTVSMAVEAGQLQLNAFEPVIAHSLFQSITWLERACQTFRVNCVNGITANEAALEDTVARSVTVITALAPVIGYAPAAQLAKQALATNEPISDLVVVQGLLDRTQLGEILKPERLTGLPADHGVDNAADSAEAVPRDEMTSELPVVPSPE</sequence>
<dbReference type="RefSeq" id="WP_101639494.1">
    <property type="nucleotide sequence ID" value="NZ_FXZG01000026.1"/>
</dbReference>
<dbReference type="InterPro" id="IPR008948">
    <property type="entry name" value="L-Aspartase-like"/>
</dbReference>
<dbReference type="Gene3D" id="1.20.200.10">
    <property type="entry name" value="Fumarase/aspartase (Central domain)"/>
    <property type="match status" value="1"/>
</dbReference>
<evidence type="ECO:0000259" key="4">
    <source>
        <dbReference type="Pfam" id="PF10415"/>
    </source>
</evidence>
<evidence type="ECO:0000256" key="2">
    <source>
        <dbReference type="SAM" id="MobiDB-lite"/>
    </source>
</evidence>
<dbReference type="InterPro" id="IPR022761">
    <property type="entry name" value="Fumarate_lyase_N"/>
</dbReference>
<organism evidence="5 6">
    <name type="scientific">Brevibacterium aurantiacum</name>
    <dbReference type="NCBI Taxonomy" id="273384"/>
    <lineage>
        <taxon>Bacteria</taxon>
        <taxon>Bacillati</taxon>
        <taxon>Actinomycetota</taxon>
        <taxon>Actinomycetes</taxon>
        <taxon>Micrococcales</taxon>
        <taxon>Brevibacteriaceae</taxon>
        <taxon>Brevibacterium</taxon>
    </lineage>
</organism>
<dbReference type="GO" id="GO:0006531">
    <property type="term" value="P:aspartate metabolic process"/>
    <property type="evidence" value="ECO:0007669"/>
    <property type="project" value="TreeGrafter"/>
</dbReference>
<dbReference type="Proteomes" id="UP000234289">
    <property type="component" value="Unassembled WGS sequence"/>
</dbReference>
<evidence type="ECO:0000259" key="3">
    <source>
        <dbReference type="Pfam" id="PF00206"/>
    </source>
</evidence>
<dbReference type="SUPFAM" id="SSF48557">
    <property type="entry name" value="L-aspartase-like"/>
    <property type="match status" value="1"/>
</dbReference>
<dbReference type="CDD" id="cd01357">
    <property type="entry name" value="Aspartase"/>
    <property type="match status" value="1"/>
</dbReference>
<dbReference type="FunFam" id="1.10.275.10:FF:000001">
    <property type="entry name" value="Fumarate hydratase, mitochondrial"/>
    <property type="match status" value="1"/>
</dbReference>
<dbReference type="PRINTS" id="PR00149">
    <property type="entry name" value="FUMRATELYASE"/>
</dbReference>
<evidence type="ECO:0000313" key="5">
    <source>
        <dbReference type="EMBL" id="SMX99779.1"/>
    </source>
</evidence>
<evidence type="ECO:0000313" key="6">
    <source>
        <dbReference type="Proteomes" id="UP000234289"/>
    </source>
</evidence>
<dbReference type="FunFam" id="1.20.200.10:FF:000001">
    <property type="entry name" value="Fumarate hydratase, mitochondrial"/>
    <property type="match status" value="1"/>
</dbReference>
<dbReference type="GO" id="GO:0005829">
    <property type="term" value="C:cytosol"/>
    <property type="evidence" value="ECO:0007669"/>
    <property type="project" value="TreeGrafter"/>
</dbReference>
<feature type="domain" description="Fumarase C C-terminal" evidence="4">
    <location>
        <begin position="415"/>
        <end position="467"/>
    </location>
</feature>
<name>A0A2H1KJF6_BREAU</name>
<dbReference type="GO" id="GO:0006099">
    <property type="term" value="P:tricarboxylic acid cycle"/>
    <property type="evidence" value="ECO:0007669"/>
    <property type="project" value="InterPro"/>
</dbReference>
<feature type="region of interest" description="Disordered" evidence="2">
    <location>
        <begin position="470"/>
        <end position="500"/>
    </location>
</feature>
<proteinExistence type="predicted"/>
<reference evidence="6" key="1">
    <citation type="submission" date="2017-03" db="EMBL/GenBank/DDBJ databases">
        <authorList>
            <person name="Monnet C."/>
        </authorList>
    </citation>
    <scope>NUCLEOTIDE SEQUENCE [LARGE SCALE GENOMIC DNA]</scope>
    <source>
        <strain evidence="6">CNRZ 920</strain>
    </source>
</reference>
<keyword evidence="1 5" id="KW-0456">Lyase</keyword>
<feature type="domain" description="Fumarate lyase N-terminal" evidence="3">
    <location>
        <begin position="18"/>
        <end position="348"/>
    </location>
</feature>
<dbReference type="PANTHER" id="PTHR42696:SF2">
    <property type="entry name" value="ASPARTATE AMMONIA-LYASE"/>
    <property type="match status" value="1"/>
</dbReference>
<dbReference type="EC" id="4.3.1.1" evidence="5"/>
<protein>
    <submittedName>
        <fullName evidence="5">Aspartate ammonia-lyase</fullName>
        <ecNumber evidence="5">4.3.1.1</ecNumber>
    </submittedName>
</protein>
<dbReference type="Gene3D" id="1.10.275.10">
    <property type="entry name" value="Fumarase/aspartase (N-terminal domain)"/>
    <property type="match status" value="1"/>
</dbReference>
<dbReference type="InterPro" id="IPR018951">
    <property type="entry name" value="Fumarase_C_C"/>
</dbReference>
<dbReference type="Gene3D" id="1.10.40.30">
    <property type="entry name" value="Fumarase/aspartase (C-terminal domain)"/>
    <property type="match status" value="1"/>
</dbReference>
<dbReference type="Pfam" id="PF10415">
    <property type="entry name" value="FumaraseC_C"/>
    <property type="match status" value="1"/>
</dbReference>
<gene>
    <name evidence="5" type="ORF">BAUR920_03261</name>
</gene>
<dbReference type="GO" id="GO:0008797">
    <property type="term" value="F:aspartate ammonia-lyase activity"/>
    <property type="evidence" value="ECO:0007669"/>
    <property type="project" value="UniProtKB-EC"/>
</dbReference>
<dbReference type="PANTHER" id="PTHR42696">
    <property type="entry name" value="ASPARTATE AMMONIA-LYASE"/>
    <property type="match status" value="1"/>
</dbReference>
<dbReference type="Pfam" id="PF00206">
    <property type="entry name" value="Lyase_1"/>
    <property type="match status" value="1"/>
</dbReference>
<dbReference type="InterPro" id="IPR051546">
    <property type="entry name" value="Aspartate_Ammonia-Lyase"/>
</dbReference>
<accession>A0A2H1KJF6</accession>
<dbReference type="AlphaFoldDB" id="A0A2H1KJF6"/>
<dbReference type="InterPro" id="IPR024083">
    <property type="entry name" value="Fumarase/histidase_N"/>
</dbReference>
<dbReference type="PROSITE" id="PS00163">
    <property type="entry name" value="FUMARATE_LYASES"/>
    <property type="match status" value="1"/>
</dbReference>
<dbReference type="NCBIfam" id="NF008909">
    <property type="entry name" value="PRK12273.1"/>
    <property type="match status" value="1"/>
</dbReference>
<dbReference type="InterPro" id="IPR020557">
    <property type="entry name" value="Fumarate_lyase_CS"/>
</dbReference>
<evidence type="ECO:0000256" key="1">
    <source>
        <dbReference type="ARBA" id="ARBA00023239"/>
    </source>
</evidence>
<dbReference type="EMBL" id="FXZG01000026">
    <property type="protein sequence ID" value="SMX99779.1"/>
    <property type="molecule type" value="Genomic_DNA"/>
</dbReference>
<dbReference type="InterPro" id="IPR000362">
    <property type="entry name" value="Fumarate_lyase_fam"/>
</dbReference>